<gene>
    <name evidence="3" type="ORF">CY34DRAFT_75906</name>
</gene>
<protein>
    <recommendedName>
        <fullName evidence="2">Nephrocystin 3-like N-terminal domain-containing protein</fullName>
    </recommendedName>
</protein>
<dbReference type="Pfam" id="PF24883">
    <property type="entry name" value="NPHP3_N"/>
    <property type="match status" value="1"/>
</dbReference>
<name>A0A0D0A8L5_9AGAM</name>
<reference evidence="4" key="2">
    <citation type="submission" date="2015-01" db="EMBL/GenBank/DDBJ databases">
        <title>Evolutionary Origins and Diversification of the Mycorrhizal Mutualists.</title>
        <authorList>
            <consortium name="DOE Joint Genome Institute"/>
            <consortium name="Mycorrhizal Genomics Consortium"/>
            <person name="Kohler A."/>
            <person name="Kuo A."/>
            <person name="Nagy L.G."/>
            <person name="Floudas D."/>
            <person name="Copeland A."/>
            <person name="Barry K.W."/>
            <person name="Cichocki N."/>
            <person name="Veneault-Fourrey C."/>
            <person name="LaButti K."/>
            <person name="Lindquist E.A."/>
            <person name="Lipzen A."/>
            <person name="Lundell T."/>
            <person name="Morin E."/>
            <person name="Murat C."/>
            <person name="Riley R."/>
            <person name="Ohm R."/>
            <person name="Sun H."/>
            <person name="Tunlid A."/>
            <person name="Henrissat B."/>
            <person name="Grigoriev I.V."/>
            <person name="Hibbett D.S."/>
            <person name="Martin F."/>
        </authorList>
    </citation>
    <scope>NUCLEOTIDE SEQUENCE [LARGE SCALE GENOMIC DNA]</scope>
    <source>
        <strain evidence="4">UH-Slu-Lm8-n1</strain>
    </source>
</reference>
<dbReference type="Proteomes" id="UP000054485">
    <property type="component" value="Unassembled WGS sequence"/>
</dbReference>
<feature type="domain" description="Nephrocystin 3-like N-terminal" evidence="2">
    <location>
        <begin position="4"/>
        <end position="55"/>
    </location>
</feature>
<dbReference type="STRING" id="930992.A0A0D0A8L5"/>
<feature type="non-terminal residue" evidence="3">
    <location>
        <position position="1"/>
    </location>
</feature>
<evidence type="ECO:0000259" key="2">
    <source>
        <dbReference type="Pfam" id="PF24883"/>
    </source>
</evidence>
<dbReference type="AlphaFoldDB" id="A0A0D0A8L5"/>
<evidence type="ECO:0000313" key="4">
    <source>
        <dbReference type="Proteomes" id="UP000054485"/>
    </source>
</evidence>
<evidence type="ECO:0000313" key="3">
    <source>
        <dbReference type="EMBL" id="KIK46465.1"/>
    </source>
</evidence>
<accession>A0A0D0A8L5</accession>
<proteinExistence type="predicted"/>
<dbReference type="EMBL" id="KN835158">
    <property type="protein sequence ID" value="KIK46465.1"/>
    <property type="molecule type" value="Genomic_DNA"/>
</dbReference>
<dbReference type="OrthoDB" id="5106486at2759"/>
<dbReference type="InterPro" id="IPR056884">
    <property type="entry name" value="NPHP3-like_N"/>
</dbReference>
<dbReference type="InParanoid" id="A0A0D0A8L5"/>
<reference evidence="3 4" key="1">
    <citation type="submission" date="2014-04" db="EMBL/GenBank/DDBJ databases">
        <authorList>
            <consortium name="DOE Joint Genome Institute"/>
            <person name="Kuo A."/>
            <person name="Ruytinx J."/>
            <person name="Rineau F."/>
            <person name="Colpaert J."/>
            <person name="Kohler A."/>
            <person name="Nagy L.G."/>
            <person name="Floudas D."/>
            <person name="Copeland A."/>
            <person name="Barry K.W."/>
            <person name="Cichocki N."/>
            <person name="Veneault-Fourrey C."/>
            <person name="LaButti K."/>
            <person name="Lindquist E.A."/>
            <person name="Lipzen A."/>
            <person name="Lundell T."/>
            <person name="Morin E."/>
            <person name="Murat C."/>
            <person name="Sun H."/>
            <person name="Tunlid A."/>
            <person name="Henrissat B."/>
            <person name="Grigoriev I.V."/>
            <person name="Hibbett D.S."/>
            <person name="Martin F."/>
            <person name="Nordberg H.P."/>
            <person name="Cantor M.N."/>
            <person name="Hua S.X."/>
        </authorList>
    </citation>
    <scope>NUCLEOTIDE SEQUENCE [LARGE SCALE GENOMIC DNA]</scope>
    <source>
        <strain evidence="3 4">UH-Slu-Lm8-n1</strain>
    </source>
</reference>
<dbReference type="HOGENOM" id="CLU_000288_6_17_1"/>
<sequence>LLTEIKDWISSTEEDAPSVLWPSGPAGKGKSGVGHTITNQYHERGGLVSCFCFCRT</sequence>
<organism evidence="3 4">
    <name type="scientific">Suillus luteus UH-Slu-Lm8-n1</name>
    <dbReference type="NCBI Taxonomy" id="930992"/>
    <lineage>
        <taxon>Eukaryota</taxon>
        <taxon>Fungi</taxon>
        <taxon>Dikarya</taxon>
        <taxon>Basidiomycota</taxon>
        <taxon>Agaricomycotina</taxon>
        <taxon>Agaricomycetes</taxon>
        <taxon>Agaricomycetidae</taxon>
        <taxon>Boletales</taxon>
        <taxon>Suillineae</taxon>
        <taxon>Suillaceae</taxon>
        <taxon>Suillus</taxon>
    </lineage>
</organism>
<evidence type="ECO:0000256" key="1">
    <source>
        <dbReference type="ARBA" id="ARBA00022737"/>
    </source>
</evidence>
<keyword evidence="4" id="KW-1185">Reference proteome</keyword>
<keyword evidence="1" id="KW-0677">Repeat</keyword>